<evidence type="ECO:0000313" key="3">
    <source>
        <dbReference type="Proteomes" id="UP000035762"/>
    </source>
</evidence>
<comment type="caution">
    <text evidence="2">The sequence shown here is derived from an EMBL/GenBank/DDBJ whole genome shotgun (WGS) entry which is preliminary data.</text>
</comment>
<dbReference type="EMBL" id="CCAZ020000001">
    <property type="protein sequence ID" value="CEG07207.1"/>
    <property type="molecule type" value="Genomic_DNA"/>
</dbReference>
<feature type="transmembrane region" description="Helical" evidence="1">
    <location>
        <begin position="38"/>
        <end position="63"/>
    </location>
</feature>
<reference evidence="2 3" key="1">
    <citation type="journal article" date="2014" name="Genome Announc.">
        <title>Genome Sequence of Afipia felis Strain 76713, Isolated in Hospital Water Using an Amoeba Co-Culture Procedure.</title>
        <authorList>
            <person name="Benamar S."/>
            <person name="La Scola B."/>
            <person name="Croce O."/>
        </authorList>
    </citation>
    <scope>NUCLEOTIDE SEQUENCE [LARGE SCALE GENOMIC DNA]</scope>
    <source>
        <strain evidence="2 3">76713</strain>
    </source>
</reference>
<organism evidence="2 3">
    <name type="scientific">Afipia felis</name>
    <name type="common">Cat scratch disease bacillus</name>
    <dbReference type="NCBI Taxonomy" id="1035"/>
    <lineage>
        <taxon>Bacteria</taxon>
        <taxon>Pseudomonadati</taxon>
        <taxon>Pseudomonadota</taxon>
        <taxon>Alphaproteobacteria</taxon>
        <taxon>Hyphomicrobiales</taxon>
        <taxon>Nitrobacteraceae</taxon>
        <taxon>Afipia</taxon>
    </lineage>
</organism>
<evidence type="ECO:0000256" key="1">
    <source>
        <dbReference type="SAM" id="Phobius"/>
    </source>
</evidence>
<keyword evidence="1" id="KW-1133">Transmembrane helix</keyword>
<dbReference type="Pfam" id="PF04976">
    <property type="entry name" value="DmsC"/>
    <property type="match status" value="1"/>
</dbReference>
<proteinExistence type="predicted"/>
<evidence type="ECO:0000313" key="2">
    <source>
        <dbReference type="EMBL" id="CEG07207.1"/>
    </source>
</evidence>
<sequence length="315" mass="33848">MHPELSVIIFTTASGAGYGLLVWYGLMSAFSGAPGDRMVALVVLPLALTLVTVGLLSSTFHLGRPERAWRAFSQWRTSWLSREGICSFVTYVPAGLLLLAWIVSPAPGAAAVALGLITAVASLVTIYCTAMIYASLKTIHQWHNAYVVPNYLALGLYSGALLLATILHLFGQGSQGVDIVVLVAGVAALIAKLSYWRFIATTRHPSSPESATGLGNIGKVRLFEAPHTEENYLMREMGFTIARKHADKLRRMSLLALFAAPFVLVLIAILVSGVAATIPLMIAVLLAAVGVLVERWLFFAEARHVVTLFYGARAA</sequence>
<dbReference type="STRING" id="1035.BN961_00590"/>
<feature type="transmembrane region" description="Helical" evidence="1">
    <location>
        <begin position="148"/>
        <end position="170"/>
    </location>
</feature>
<dbReference type="GO" id="GO:0019645">
    <property type="term" value="P:anaerobic electron transport chain"/>
    <property type="evidence" value="ECO:0007669"/>
    <property type="project" value="InterPro"/>
</dbReference>
<feature type="transmembrane region" description="Helical" evidence="1">
    <location>
        <begin position="7"/>
        <end position="26"/>
    </location>
</feature>
<dbReference type="OrthoDB" id="5520897at2"/>
<dbReference type="InterPro" id="IPR007059">
    <property type="entry name" value="DmsC"/>
</dbReference>
<feature type="transmembrane region" description="Helical" evidence="1">
    <location>
        <begin position="278"/>
        <end position="298"/>
    </location>
</feature>
<gene>
    <name evidence="2" type="ORF">BN961_00590</name>
</gene>
<dbReference type="GO" id="GO:0009389">
    <property type="term" value="F:dimethyl sulfoxide reductase activity"/>
    <property type="evidence" value="ECO:0007669"/>
    <property type="project" value="TreeGrafter"/>
</dbReference>
<dbReference type="GO" id="GO:0005886">
    <property type="term" value="C:plasma membrane"/>
    <property type="evidence" value="ECO:0007669"/>
    <property type="project" value="TreeGrafter"/>
</dbReference>
<keyword evidence="3" id="KW-1185">Reference proteome</keyword>
<protein>
    <submittedName>
        <fullName evidence="2">Formate-dependent nitrite reductase, membrane component</fullName>
    </submittedName>
</protein>
<dbReference type="PANTHER" id="PTHR38095">
    <property type="entry name" value="ANAEROBIC DIMETHYL SULFOXIDE REDUCTASE CHAIN YNFH"/>
    <property type="match status" value="1"/>
</dbReference>
<keyword evidence="1" id="KW-0812">Transmembrane</keyword>
<name>A0A090MLM8_AFIFE</name>
<feature type="transmembrane region" description="Helical" evidence="1">
    <location>
        <begin position="252"/>
        <end position="272"/>
    </location>
</feature>
<accession>A0A090MLM8</accession>
<dbReference type="RefSeq" id="WP_048755673.1">
    <property type="nucleotide sequence ID" value="NZ_CCAZ020000001.1"/>
</dbReference>
<feature type="transmembrane region" description="Helical" evidence="1">
    <location>
        <begin position="84"/>
        <end position="103"/>
    </location>
</feature>
<feature type="transmembrane region" description="Helical" evidence="1">
    <location>
        <begin position="176"/>
        <end position="195"/>
    </location>
</feature>
<dbReference type="PANTHER" id="PTHR38095:SF1">
    <property type="entry name" value="ANAEROBIC DIMETHYL SULFOXIDE REDUCTASE CHAIN YNFH"/>
    <property type="match status" value="1"/>
</dbReference>
<dbReference type="Proteomes" id="UP000035762">
    <property type="component" value="Unassembled WGS sequence"/>
</dbReference>
<dbReference type="GO" id="GO:0009390">
    <property type="term" value="C:dimethyl sulfoxide reductase complex"/>
    <property type="evidence" value="ECO:0007669"/>
    <property type="project" value="TreeGrafter"/>
</dbReference>
<feature type="transmembrane region" description="Helical" evidence="1">
    <location>
        <begin position="109"/>
        <end position="136"/>
    </location>
</feature>
<keyword evidence="1" id="KW-0472">Membrane</keyword>
<dbReference type="AlphaFoldDB" id="A0A090MLM8"/>